<comment type="caution">
    <text evidence="6">The sequence shown here is derived from an EMBL/GenBank/DDBJ whole genome shotgun (WGS) entry which is preliminary data.</text>
</comment>
<dbReference type="InterPro" id="IPR003594">
    <property type="entry name" value="HATPase_dom"/>
</dbReference>
<evidence type="ECO:0000256" key="2">
    <source>
        <dbReference type="ARBA" id="ARBA00012438"/>
    </source>
</evidence>
<keyword evidence="7" id="KW-1185">Reference proteome</keyword>
<dbReference type="Proteomes" id="UP001549184">
    <property type="component" value="Unassembled WGS sequence"/>
</dbReference>
<dbReference type="PANTHER" id="PTHR43047">
    <property type="entry name" value="TWO-COMPONENT HISTIDINE PROTEIN KINASE"/>
    <property type="match status" value="1"/>
</dbReference>
<gene>
    <name evidence="6" type="ORF">ABIC75_004568</name>
</gene>
<dbReference type="PANTHER" id="PTHR43047:SF64">
    <property type="entry name" value="HISTIDINE KINASE CONTAINING CHEY-HOMOLOGOUS RECEIVER DOMAIN AND PAS DOMAIN-RELATED"/>
    <property type="match status" value="1"/>
</dbReference>
<dbReference type="EC" id="2.7.13.3" evidence="2"/>
<organism evidence="6 7">
    <name type="scientific">Dyella japonica</name>
    <dbReference type="NCBI Taxonomy" id="231455"/>
    <lineage>
        <taxon>Bacteria</taxon>
        <taxon>Pseudomonadati</taxon>
        <taxon>Pseudomonadota</taxon>
        <taxon>Gammaproteobacteria</taxon>
        <taxon>Lysobacterales</taxon>
        <taxon>Rhodanobacteraceae</taxon>
        <taxon>Dyella</taxon>
    </lineage>
</organism>
<sequence>MLFPATARSLEMRSIVEQVFLELAPEANAKHIGFHFRIDPSLRGLISHDDSHCIGEILRRLLSNAIRFTVRGRVALHVTRVSSDIFPKSVVRFIVIDSGTGMSPQARSTISDRLAAQGTVIDKESGLDRCRELCSTLECELSAYSRLGVGSAFVFQPSLRFEKNGNRRIGPLIGRKIMLLSSVPDWLYDIENVLLGWGCRVLAASSPLELLARRDDSAGGVLLVYDESYGAWNESDESLLMASHTIRVMRRPPSKVKVHDGLWEIGCYESETLLKILTGLQI</sequence>
<dbReference type="Gene3D" id="3.30.565.10">
    <property type="entry name" value="Histidine kinase-like ATPase, C-terminal domain"/>
    <property type="match status" value="1"/>
</dbReference>
<evidence type="ECO:0000313" key="6">
    <source>
        <dbReference type="EMBL" id="MET3654820.1"/>
    </source>
</evidence>
<evidence type="ECO:0000259" key="5">
    <source>
        <dbReference type="Pfam" id="PF02518"/>
    </source>
</evidence>
<dbReference type="InterPro" id="IPR036890">
    <property type="entry name" value="HATPase_C_sf"/>
</dbReference>
<evidence type="ECO:0000313" key="7">
    <source>
        <dbReference type="Proteomes" id="UP001549184"/>
    </source>
</evidence>
<comment type="catalytic activity">
    <reaction evidence="1">
        <text>ATP + protein L-histidine = ADP + protein N-phospho-L-histidine.</text>
        <dbReference type="EC" id="2.7.13.3"/>
    </reaction>
</comment>
<protein>
    <recommendedName>
        <fullName evidence="2">histidine kinase</fullName>
        <ecNumber evidence="2">2.7.13.3</ecNumber>
    </recommendedName>
</protein>
<name>A0ABV2K2I2_9GAMM</name>
<dbReference type="RefSeq" id="WP_354016148.1">
    <property type="nucleotide sequence ID" value="NZ_JBEPMU010000010.1"/>
</dbReference>
<dbReference type="SUPFAM" id="SSF55874">
    <property type="entry name" value="ATPase domain of HSP90 chaperone/DNA topoisomerase II/histidine kinase"/>
    <property type="match status" value="1"/>
</dbReference>
<feature type="domain" description="Histidine kinase/HSP90-like ATPase" evidence="5">
    <location>
        <begin position="53"/>
        <end position="158"/>
    </location>
</feature>
<keyword evidence="4" id="KW-0418">Kinase</keyword>
<evidence type="ECO:0000256" key="3">
    <source>
        <dbReference type="ARBA" id="ARBA00022679"/>
    </source>
</evidence>
<keyword evidence="3" id="KW-0808">Transferase</keyword>
<reference evidence="6 7" key="1">
    <citation type="submission" date="2024-06" db="EMBL/GenBank/DDBJ databases">
        <title>Sorghum-associated microbial communities from plants grown in Nebraska, USA.</title>
        <authorList>
            <person name="Schachtman D."/>
        </authorList>
    </citation>
    <scope>NUCLEOTIDE SEQUENCE [LARGE SCALE GENOMIC DNA]</scope>
    <source>
        <strain evidence="6 7">1073</strain>
    </source>
</reference>
<accession>A0ABV2K2I2</accession>
<proteinExistence type="predicted"/>
<dbReference type="Pfam" id="PF02518">
    <property type="entry name" value="HATPase_c"/>
    <property type="match status" value="1"/>
</dbReference>
<evidence type="ECO:0000256" key="1">
    <source>
        <dbReference type="ARBA" id="ARBA00000085"/>
    </source>
</evidence>
<evidence type="ECO:0000256" key="4">
    <source>
        <dbReference type="ARBA" id="ARBA00022777"/>
    </source>
</evidence>
<dbReference type="EMBL" id="JBEPMU010000010">
    <property type="protein sequence ID" value="MET3654820.1"/>
    <property type="molecule type" value="Genomic_DNA"/>
</dbReference>